<protein>
    <recommendedName>
        <fullName evidence="2">Rrn9 domain-containing protein</fullName>
    </recommendedName>
</protein>
<dbReference type="OMA" id="WTAWPLK"/>
<feature type="region of interest" description="Disordered" evidence="1">
    <location>
        <begin position="281"/>
        <end position="361"/>
    </location>
</feature>
<dbReference type="eggNOG" id="ENOG502SFXK">
    <property type="taxonomic scope" value="Eukaryota"/>
</dbReference>
<feature type="domain" description="Rrn9" evidence="2">
    <location>
        <begin position="76"/>
        <end position="149"/>
    </location>
</feature>
<dbReference type="AlphaFoldDB" id="M2N7K5"/>
<dbReference type="Proteomes" id="UP000011761">
    <property type="component" value="Unassembled WGS sequence"/>
</dbReference>
<evidence type="ECO:0000259" key="2">
    <source>
        <dbReference type="Pfam" id="PF10680"/>
    </source>
</evidence>
<reference evidence="3 4" key="1">
    <citation type="journal article" date="2012" name="PLoS Pathog.">
        <title>Diverse lifestyles and strategies of plant pathogenesis encoded in the genomes of eighteen Dothideomycetes fungi.</title>
        <authorList>
            <person name="Ohm R.A."/>
            <person name="Feau N."/>
            <person name="Henrissat B."/>
            <person name="Schoch C.L."/>
            <person name="Horwitz B.A."/>
            <person name="Barry K.W."/>
            <person name="Condon B.J."/>
            <person name="Copeland A.C."/>
            <person name="Dhillon B."/>
            <person name="Glaser F."/>
            <person name="Hesse C.N."/>
            <person name="Kosti I."/>
            <person name="LaButti K."/>
            <person name="Lindquist E.A."/>
            <person name="Lucas S."/>
            <person name="Salamov A.A."/>
            <person name="Bradshaw R.E."/>
            <person name="Ciuffetti L."/>
            <person name="Hamelin R.C."/>
            <person name="Kema G.H.J."/>
            <person name="Lawrence C."/>
            <person name="Scott J.A."/>
            <person name="Spatafora J.W."/>
            <person name="Turgeon B.G."/>
            <person name="de Wit P.J.G.M."/>
            <person name="Zhong S."/>
            <person name="Goodwin S.B."/>
            <person name="Grigoriev I.V."/>
        </authorList>
    </citation>
    <scope>NUCLEOTIDE SEQUENCE [LARGE SCALE GENOMIC DNA]</scope>
    <source>
        <strain evidence="3 4">UAMH 10762</strain>
    </source>
</reference>
<feature type="region of interest" description="Disordered" evidence="1">
    <location>
        <begin position="541"/>
        <end position="561"/>
    </location>
</feature>
<gene>
    <name evidence="3" type="ORF">BAUCODRAFT_36047</name>
</gene>
<dbReference type="HOGENOM" id="CLU_017870_2_0_1"/>
<keyword evidence="4" id="KW-1185">Reference proteome</keyword>
<dbReference type="RefSeq" id="XP_007678089.1">
    <property type="nucleotide sequence ID" value="XM_007679899.1"/>
</dbReference>
<dbReference type="InterPro" id="IPR019622">
    <property type="entry name" value="Rrn9_dom"/>
</dbReference>
<dbReference type="OrthoDB" id="5412288at2759"/>
<dbReference type="STRING" id="717646.M2N7K5"/>
<dbReference type="EMBL" id="KB445558">
    <property type="protein sequence ID" value="EMC94790.1"/>
    <property type="molecule type" value="Genomic_DNA"/>
</dbReference>
<feature type="region of interest" description="Disordered" evidence="1">
    <location>
        <begin position="193"/>
        <end position="231"/>
    </location>
</feature>
<name>M2N7K5_BAUPA</name>
<evidence type="ECO:0000313" key="3">
    <source>
        <dbReference type="EMBL" id="EMC94790.1"/>
    </source>
</evidence>
<proteinExistence type="predicted"/>
<evidence type="ECO:0000256" key="1">
    <source>
        <dbReference type="SAM" id="MobiDB-lite"/>
    </source>
</evidence>
<accession>M2N7K5</accession>
<feature type="region of interest" description="Disordered" evidence="1">
    <location>
        <begin position="1"/>
        <end position="62"/>
    </location>
</feature>
<dbReference type="GeneID" id="19112863"/>
<sequence>MSSTAGDGSEPDDGAESGSPGPRETDSDMSRNDGEQDERTDQAVEDDQANRENSFTGPTSTWLKYTAEERNLAASLDQQRANDLATHLYNVHSLKARLRDPQLAAATKPWESKQRWISRDENGKLPWLPDQRWTAWPLPAEDVPRKGEDFGSDALLNDDDQTYRKAQPWRPSGDLEEELLAIMLKQAKQRFRQRSWASGPERPHRVDVGSLPTVSGSSQLQAEEGTDTDEAKPATFAQALPASDTPHFLEDDDEARAILKPTIRHIIAKFDDLLLGLQKSRAGHRNQTSTLKSRSRSKPSASRSNTRSQTPAARGRSRKRRASSALSEVEASDGSATDDPPNMDEETEQGAPDGDKRRRSVGVAKSDLGLRDWSEVLGMAALVGWDKSVVERTARRCASLFGEGMTFRVMAETAAGMARDEVTVYKPDMVPPLSDEDSDDDDDMAAFCPFGNCPNRNLDKSWRWREHLKRKHGLSTQQIAEFEGSRESGIEMENNNGADGTAVDADADKLDEAAESPELGSSEEADELSEMVGAVHNDGFLRPITGRIGRGPTLRATQSHG</sequence>
<dbReference type="Pfam" id="PF10680">
    <property type="entry name" value="RRN9"/>
    <property type="match status" value="1"/>
</dbReference>
<dbReference type="KEGG" id="bcom:BAUCODRAFT_36047"/>
<feature type="compositionally biased region" description="Polar residues" evidence="1">
    <location>
        <begin position="51"/>
        <end position="62"/>
    </location>
</feature>
<evidence type="ECO:0000313" key="4">
    <source>
        <dbReference type="Proteomes" id="UP000011761"/>
    </source>
</evidence>
<feature type="compositionally biased region" description="Basic and acidic residues" evidence="1">
    <location>
        <begin position="23"/>
        <end position="42"/>
    </location>
</feature>
<organism evidence="3 4">
    <name type="scientific">Baudoinia panamericana (strain UAMH 10762)</name>
    <name type="common">Angels' share fungus</name>
    <name type="synonym">Baudoinia compniacensis (strain UAMH 10762)</name>
    <dbReference type="NCBI Taxonomy" id="717646"/>
    <lineage>
        <taxon>Eukaryota</taxon>
        <taxon>Fungi</taxon>
        <taxon>Dikarya</taxon>
        <taxon>Ascomycota</taxon>
        <taxon>Pezizomycotina</taxon>
        <taxon>Dothideomycetes</taxon>
        <taxon>Dothideomycetidae</taxon>
        <taxon>Mycosphaerellales</taxon>
        <taxon>Teratosphaeriaceae</taxon>
        <taxon>Baudoinia</taxon>
    </lineage>
</organism>
<feature type="compositionally biased region" description="Polar residues" evidence="1">
    <location>
        <begin position="212"/>
        <end position="221"/>
    </location>
</feature>